<feature type="region of interest" description="Disordered" evidence="1">
    <location>
        <begin position="35"/>
        <end position="57"/>
    </location>
</feature>
<reference evidence="2" key="1">
    <citation type="submission" date="2022-12" db="EMBL/GenBank/DDBJ databases">
        <title>Reference genome sequencing for broad-spectrum identification of bacterial and archaeal isolates by mass spectrometry.</title>
        <authorList>
            <person name="Sekiguchi Y."/>
            <person name="Tourlousse D.M."/>
        </authorList>
    </citation>
    <scope>NUCLEOTIDE SEQUENCE</scope>
    <source>
        <strain evidence="2">10succ1</strain>
    </source>
</reference>
<evidence type="ECO:0000313" key="2">
    <source>
        <dbReference type="EMBL" id="GLI57640.1"/>
    </source>
</evidence>
<name>A0A9W6GNZ2_9FUSO</name>
<protein>
    <submittedName>
        <fullName evidence="2">Uncharacterized protein</fullName>
    </submittedName>
</protein>
<dbReference type="AlphaFoldDB" id="A0A9W6GNZ2"/>
<comment type="caution">
    <text evidence="2">The sequence shown here is derived from an EMBL/GenBank/DDBJ whole genome shotgun (WGS) entry which is preliminary data.</text>
</comment>
<dbReference type="Proteomes" id="UP001144471">
    <property type="component" value="Unassembled WGS sequence"/>
</dbReference>
<keyword evidence="3" id="KW-1185">Reference proteome</keyword>
<gene>
    <name evidence="2" type="ORF">PM10SUCC1_31540</name>
</gene>
<evidence type="ECO:0000313" key="3">
    <source>
        <dbReference type="Proteomes" id="UP001144471"/>
    </source>
</evidence>
<feature type="compositionally biased region" description="Basic and acidic residues" evidence="1">
    <location>
        <begin position="44"/>
        <end position="57"/>
    </location>
</feature>
<dbReference type="RefSeq" id="WP_281837319.1">
    <property type="nucleotide sequence ID" value="NZ_BSDY01000021.1"/>
</dbReference>
<organism evidence="2 3">
    <name type="scientific">Propionigenium maris DSM 9537</name>
    <dbReference type="NCBI Taxonomy" id="1123000"/>
    <lineage>
        <taxon>Bacteria</taxon>
        <taxon>Fusobacteriati</taxon>
        <taxon>Fusobacteriota</taxon>
        <taxon>Fusobacteriia</taxon>
        <taxon>Fusobacteriales</taxon>
        <taxon>Fusobacteriaceae</taxon>
        <taxon>Propionigenium</taxon>
    </lineage>
</organism>
<sequence length="57" mass="6666">MILEEGRVLAYSYSAPGRKPDVSEEEWMPEDEVEVVEDEWLPEDEPKVSKDEWVPES</sequence>
<dbReference type="EMBL" id="BSDY01000021">
    <property type="protein sequence ID" value="GLI57640.1"/>
    <property type="molecule type" value="Genomic_DNA"/>
</dbReference>
<proteinExistence type="predicted"/>
<accession>A0A9W6GNZ2</accession>
<evidence type="ECO:0000256" key="1">
    <source>
        <dbReference type="SAM" id="MobiDB-lite"/>
    </source>
</evidence>